<dbReference type="GO" id="GO:0009986">
    <property type="term" value="C:cell surface"/>
    <property type="evidence" value="ECO:0007669"/>
    <property type="project" value="TreeGrafter"/>
</dbReference>
<protein>
    <submittedName>
        <fullName evidence="7">Endoglucanase</fullName>
    </submittedName>
</protein>
<dbReference type="GO" id="GO:0009251">
    <property type="term" value="P:glucan catabolic process"/>
    <property type="evidence" value="ECO:0007669"/>
    <property type="project" value="TreeGrafter"/>
</dbReference>
<evidence type="ECO:0000313" key="8">
    <source>
        <dbReference type="Proteomes" id="UP000182584"/>
    </source>
</evidence>
<feature type="transmembrane region" description="Helical" evidence="5">
    <location>
        <begin position="7"/>
        <end position="29"/>
    </location>
</feature>
<keyword evidence="3 4" id="KW-0326">Glycosidase</keyword>
<keyword evidence="1" id="KW-0732">Signal</keyword>
<keyword evidence="5" id="KW-0812">Transmembrane</keyword>
<evidence type="ECO:0000256" key="1">
    <source>
        <dbReference type="ARBA" id="ARBA00022729"/>
    </source>
</evidence>
<dbReference type="EMBL" id="FOGJ01000019">
    <property type="protein sequence ID" value="SES12543.1"/>
    <property type="molecule type" value="Genomic_DNA"/>
</dbReference>
<sequence>MKKKIGIVMACVIIISIAFIAILVAYIGFPWQKVVAETAQASEVTRNADTVDNTYSSVRNGSTNITQTSKQENTTKVSETRQFVEKMGVGINIGNSLDVCDWNKKFKIASDADNYETTWGNVSITEGLIKMIADEGYGTIRIPVTYMNHIDAEGNVDPNWLGRVSEVVDMVIDNDMYCIIDIHHDTGNDGWIKASNKSYNDNHERVANMIVQIATYFKDYDDHLILEGFNEMVDDKNRWENVPADSLKVFNSWNQIFVDLVRSTGSNNATRFLLVNTYAASCDDRNIEYFELPKDTVEDRILVGVHGYIGYDKLDSGFESIKKLYDRGYAIVISEFGSSGQSKVDRAAYTSDYAKKAAEIGACPILWDDGSNAKKASDIKNFAIMDRKNLKWYFPEIADALKDGN</sequence>
<evidence type="ECO:0000256" key="4">
    <source>
        <dbReference type="RuleBase" id="RU361153"/>
    </source>
</evidence>
<evidence type="ECO:0000256" key="3">
    <source>
        <dbReference type="ARBA" id="ARBA00023295"/>
    </source>
</evidence>
<reference evidence="7 8" key="1">
    <citation type="submission" date="2016-10" db="EMBL/GenBank/DDBJ databases">
        <authorList>
            <person name="de Groot N.N."/>
        </authorList>
    </citation>
    <scope>NUCLEOTIDE SEQUENCE [LARGE SCALE GENOMIC DNA]</scope>
    <source>
        <strain evidence="7 8">AR40</strain>
    </source>
</reference>
<name>A0A1H9UU55_BUTFI</name>
<comment type="similarity">
    <text evidence="4">Belongs to the glycosyl hydrolase 5 (cellulase A) family.</text>
</comment>
<gene>
    <name evidence="7" type="ORF">SAMN04487884_11991</name>
</gene>
<dbReference type="SUPFAM" id="SSF51445">
    <property type="entry name" value="(Trans)glycosidases"/>
    <property type="match status" value="1"/>
</dbReference>
<dbReference type="InterPro" id="IPR001547">
    <property type="entry name" value="Glyco_hydro_5"/>
</dbReference>
<dbReference type="PANTHER" id="PTHR31297:SF17">
    <property type="entry name" value="ENDOGLUCANASE"/>
    <property type="match status" value="1"/>
</dbReference>
<accession>A0A1H9UU55</accession>
<dbReference type="GO" id="GO:0005576">
    <property type="term" value="C:extracellular region"/>
    <property type="evidence" value="ECO:0007669"/>
    <property type="project" value="TreeGrafter"/>
</dbReference>
<feature type="domain" description="Glycoside hydrolase family 5" evidence="6">
    <location>
        <begin position="113"/>
        <end position="368"/>
    </location>
</feature>
<dbReference type="AlphaFoldDB" id="A0A1H9UU55"/>
<dbReference type="InterPro" id="IPR017853">
    <property type="entry name" value="GH"/>
</dbReference>
<keyword evidence="5" id="KW-1133">Transmembrane helix</keyword>
<dbReference type="OrthoDB" id="9800955at2"/>
<evidence type="ECO:0000313" key="7">
    <source>
        <dbReference type="EMBL" id="SES12543.1"/>
    </source>
</evidence>
<dbReference type="Proteomes" id="UP000182584">
    <property type="component" value="Unassembled WGS sequence"/>
</dbReference>
<evidence type="ECO:0000256" key="2">
    <source>
        <dbReference type="ARBA" id="ARBA00022801"/>
    </source>
</evidence>
<evidence type="ECO:0000256" key="5">
    <source>
        <dbReference type="SAM" id="Phobius"/>
    </source>
</evidence>
<evidence type="ECO:0000259" key="6">
    <source>
        <dbReference type="Pfam" id="PF00150"/>
    </source>
</evidence>
<dbReference type="Gene3D" id="3.20.20.80">
    <property type="entry name" value="Glycosidases"/>
    <property type="match status" value="1"/>
</dbReference>
<organism evidence="7 8">
    <name type="scientific">Butyrivibrio fibrisolvens</name>
    <dbReference type="NCBI Taxonomy" id="831"/>
    <lineage>
        <taxon>Bacteria</taxon>
        <taxon>Bacillati</taxon>
        <taxon>Bacillota</taxon>
        <taxon>Clostridia</taxon>
        <taxon>Lachnospirales</taxon>
        <taxon>Lachnospiraceae</taxon>
        <taxon>Butyrivibrio</taxon>
    </lineage>
</organism>
<keyword evidence="2 4" id="KW-0378">Hydrolase</keyword>
<dbReference type="InterPro" id="IPR050386">
    <property type="entry name" value="Glycosyl_hydrolase_5"/>
</dbReference>
<dbReference type="RefSeq" id="WP_074757246.1">
    <property type="nucleotide sequence ID" value="NZ_FOGJ01000019.1"/>
</dbReference>
<keyword evidence="5" id="KW-0472">Membrane</keyword>
<dbReference type="Pfam" id="PF00150">
    <property type="entry name" value="Cellulase"/>
    <property type="match status" value="1"/>
</dbReference>
<dbReference type="GO" id="GO:0008422">
    <property type="term" value="F:beta-glucosidase activity"/>
    <property type="evidence" value="ECO:0007669"/>
    <property type="project" value="TreeGrafter"/>
</dbReference>
<dbReference type="PANTHER" id="PTHR31297">
    <property type="entry name" value="GLUCAN ENDO-1,6-BETA-GLUCOSIDASE B"/>
    <property type="match status" value="1"/>
</dbReference>
<proteinExistence type="inferred from homology"/>